<sequence>MAWFNSKLRLLLEPINFNGGGQKQCYFSHSAPKASSQTCHCDRRPCCRTTRIMSWHRRQLQDAGDVLWFKLLILRERALYFSTSKGHIFGAIYSGRRNGID</sequence>
<proteinExistence type="predicted"/>
<dbReference type="Proteomes" id="UP000019335">
    <property type="component" value="Chromosome 10"/>
</dbReference>
<evidence type="ECO:0000313" key="1">
    <source>
        <dbReference type="EMBL" id="EWM25662.1"/>
    </source>
</evidence>
<accession>W7THT8</accession>
<evidence type="ECO:0000313" key="2">
    <source>
        <dbReference type="Proteomes" id="UP000019335"/>
    </source>
</evidence>
<organism evidence="1 2">
    <name type="scientific">Nannochloropsis gaditana</name>
    <dbReference type="NCBI Taxonomy" id="72520"/>
    <lineage>
        <taxon>Eukaryota</taxon>
        <taxon>Sar</taxon>
        <taxon>Stramenopiles</taxon>
        <taxon>Ochrophyta</taxon>
        <taxon>Eustigmatophyceae</taxon>
        <taxon>Eustigmatales</taxon>
        <taxon>Monodopsidaceae</taxon>
        <taxon>Nannochloropsis</taxon>
    </lineage>
</organism>
<dbReference type="EMBL" id="AZIL01000864">
    <property type="protein sequence ID" value="EWM25662.1"/>
    <property type="molecule type" value="Genomic_DNA"/>
</dbReference>
<name>W7THT8_9STRA</name>
<comment type="caution">
    <text evidence="1">The sequence shown here is derived from an EMBL/GenBank/DDBJ whole genome shotgun (WGS) entry which is preliminary data.</text>
</comment>
<protein>
    <submittedName>
        <fullName evidence="1">Uncharacterized protein</fullName>
    </submittedName>
</protein>
<dbReference type="AlphaFoldDB" id="W7THT8"/>
<gene>
    <name evidence="1" type="ORF">Naga_100546g2</name>
</gene>
<reference evidence="1 2" key="1">
    <citation type="journal article" date="2014" name="Mol. Plant">
        <title>Chromosome Scale Genome Assembly and Transcriptome Profiling of Nannochloropsis gaditana in Nitrogen Depletion.</title>
        <authorList>
            <person name="Corteggiani Carpinelli E."/>
            <person name="Telatin A."/>
            <person name="Vitulo N."/>
            <person name="Forcato C."/>
            <person name="D'Angelo M."/>
            <person name="Schiavon R."/>
            <person name="Vezzi A."/>
            <person name="Giacometti G.M."/>
            <person name="Morosinotto T."/>
            <person name="Valle G."/>
        </authorList>
    </citation>
    <scope>NUCLEOTIDE SEQUENCE [LARGE SCALE GENOMIC DNA]</scope>
    <source>
        <strain evidence="1 2">B-31</strain>
    </source>
</reference>
<keyword evidence="2" id="KW-1185">Reference proteome</keyword>